<dbReference type="PANTHER" id="PTHR46865">
    <property type="entry name" value="OXIDOREDUCTASE-RELATED"/>
    <property type="match status" value="1"/>
</dbReference>
<dbReference type="InterPro" id="IPR051704">
    <property type="entry name" value="FAD_aromatic-hydroxylase"/>
</dbReference>
<evidence type="ECO:0000259" key="1">
    <source>
        <dbReference type="Pfam" id="PF01494"/>
    </source>
</evidence>
<gene>
    <name evidence="2" type="ORF">AKJ09_04934</name>
</gene>
<dbReference type="AlphaFoldDB" id="A0A0K1PXL7"/>
<reference evidence="2 3" key="1">
    <citation type="submission" date="2015-08" db="EMBL/GenBank/DDBJ databases">
        <authorList>
            <person name="Babu N.S."/>
            <person name="Beckwith C.J."/>
            <person name="Beseler K.G."/>
            <person name="Brison A."/>
            <person name="Carone J.V."/>
            <person name="Caskin T.P."/>
            <person name="Diamond M."/>
            <person name="Durham M.E."/>
            <person name="Foxe J.M."/>
            <person name="Go M."/>
            <person name="Henderson B.A."/>
            <person name="Jones I.B."/>
            <person name="McGettigan J.A."/>
            <person name="Micheletti S.J."/>
            <person name="Nasrallah M.E."/>
            <person name="Ortiz D."/>
            <person name="Piller C.R."/>
            <person name="Privatt S.R."/>
            <person name="Schneider S.L."/>
            <person name="Sharp S."/>
            <person name="Smith T.C."/>
            <person name="Stanton J.D."/>
            <person name="Ullery H.E."/>
            <person name="Wilson R.J."/>
            <person name="Serrano M.G."/>
            <person name="Buck G."/>
            <person name="Lee V."/>
            <person name="Wang Y."/>
            <person name="Carvalho R."/>
            <person name="Voegtly L."/>
            <person name="Shi R."/>
            <person name="Duckworth R."/>
            <person name="Johnson A."/>
            <person name="Loviza R."/>
            <person name="Walstead R."/>
            <person name="Shah Z."/>
            <person name="Kiflezghi M."/>
            <person name="Wade K."/>
            <person name="Ball S.L."/>
            <person name="Bradley K.W."/>
            <person name="Asai D.J."/>
            <person name="Bowman C.A."/>
            <person name="Russell D.A."/>
            <person name="Pope W.H."/>
            <person name="Jacobs-Sera D."/>
            <person name="Hendrix R.W."/>
            <person name="Hatfull G.F."/>
        </authorList>
    </citation>
    <scope>NUCLEOTIDE SEQUENCE [LARGE SCALE GENOMIC DNA]</scope>
    <source>
        <strain evidence="2 3">DSM 27648</strain>
    </source>
</reference>
<accession>A0A0K1PXL7</accession>
<dbReference type="PRINTS" id="PR00420">
    <property type="entry name" value="RNGMNOXGNASE"/>
</dbReference>
<sequence>MVVERAPALRPGGQTVDLRGVARTVVERMGCMDRVREVSLDQRGFALVDDDGRILARMPTELFGGEGIISEIEVLRGDLSRVFYEASTPHTEYLFDDTVTAIEQDRDGVTVRFERAPERRFAFVVGADGLHSTVRNLAFGPEEACVQSLDCQLAWFTAPGDDELDGWYLMHNAPGGLVTSIRPGRLPNESKAGFAFRSKRLDVDRRDLARQKDIVAKTFADVGWKAPKLVEAMRGASDFVLAELGQVRLDSWSRGRVVLLGDSAWCPSPLTGLGTSLAVVGAYVLAGELAAAHGDYRVAFPRYEALMRPYVKRNQELPPGGVKGFAPDTALSISMRAMSMRWMGRWPLRNLLAGQFNKAADFKLPDYGWLDGHVTTGNGARAAKTTSPALEQRAS</sequence>
<name>A0A0K1PXL7_9BACT</name>
<organism evidence="2 3">
    <name type="scientific">Labilithrix luteola</name>
    <dbReference type="NCBI Taxonomy" id="1391654"/>
    <lineage>
        <taxon>Bacteria</taxon>
        <taxon>Pseudomonadati</taxon>
        <taxon>Myxococcota</taxon>
        <taxon>Polyangia</taxon>
        <taxon>Polyangiales</taxon>
        <taxon>Labilitrichaceae</taxon>
        <taxon>Labilithrix</taxon>
    </lineage>
</organism>
<dbReference type="Pfam" id="PF01494">
    <property type="entry name" value="FAD_binding_3"/>
    <property type="match status" value="1"/>
</dbReference>
<dbReference type="PATRIC" id="fig|1391654.3.peg.4997"/>
<proteinExistence type="predicted"/>
<dbReference type="InterPro" id="IPR002938">
    <property type="entry name" value="FAD-bd"/>
</dbReference>
<dbReference type="Gene3D" id="3.50.50.60">
    <property type="entry name" value="FAD/NAD(P)-binding domain"/>
    <property type="match status" value="1"/>
</dbReference>
<evidence type="ECO:0000313" key="2">
    <source>
        <dbReference type="EMBL" id="AKU98270.1"/>
    </source>
</evidence>
<feature type="domain" description="FAD-binding" evidence="1">
    <location>
        <begin position="84"/>
        <end position="292"/>
    </location>
</feature>
<dbReference type="SUPFAM" id="SSF51905">
    <property type="entry name" value="FAD/NAD(P)-binding domain"/>
    <property type="match status" value="1"/>
</dbReference>
<dbReference type="STRING" id="1391654.AKJ09_04934"/>
<keyword evidence="3" id="KW-1185">Reference proteome</keyword>
<dbReference type="Gene3D" id="3.30.9.10">
    <property type="entry name" value="D-Amino Acid Oxidase, subunit A, domain 2"/>
    <property type="match status" value="1"/>
</dbReference>
<dbReference type="Proteomes" id="UP000064967">
    <property type="component" value="Chromosome"/>
</dbReference>
<dbReference type="EMBL" id="CP012333">
    <property type="protein sequence ID" value="AKU98270.1"/>
    <property type="molecule type" value="Genomic_DNA"/>
</dbReference>
<dbReference type="PANTHER" id="PTHR46865:SF2">
    <property type="entry name" value="MONOOXYGENASE"/>
    <property type="match status" value="1"/>
</dbReference>
<dbReference type="InterPro" id="IPR036188">
    <property type="entry name" value="FAD/NAD-bd_sf"/>
</dbReference>
<protein>
    <recommendedName>
        <fullName evidence="1">FAD-binding domain-containing protein</fullName>
    </recommendedName>
</protein>
<evidence type="ECO:0000313" key="3">
    <source>
        <dbReference type="Proteomes" id="UP000064967"/>
    </source>
</evidence>
<dbReference type="GO" id="GO:0071949">
    <property type="term" value="F:FAD binding"/>
    <property type="evidence" value="ECO:0007669"/>
    <property type="project" value="InterPro"/>
</dbReference>
<dbReference type="KEGG" id="llu:AKJ09_04934"/>